<comment type="similarity">
    <text evidence="1">Belongs to the peptidase M28 family. M28B subfamily.</text>
</comment>
<feature type="region of interest" description="Disordered" evidence="2">
    <location>
        <begin position="1"/>
        <end position="104"/>
    </location>
</feature>
<dbReference type="InterPro" id="IPR003137">
    <property type="entry name" value="PA_domain"/>
</dbReference>
<dbReference type="Pfam" id="PF04389">
    <property type="entry name" value="Peptidase_M28"/>
    <property type="match status" value="1"/>
</dbReference>
<feature type="domain" description="PA" evidence="4">
    <location>
        <begin position="343"/>
        <end position="430"/>
    </location>
</feature>
<evidence type="ECO:0000313" key="7">
    <source>
        <dbReference type="EMBL" id="KOS21739.1"/>
    </source>
</evidence>
<keyword evidence="7" id="KW-0645">Protease</keyword>
<gene>
    <name evidence="7" type="ORF">ESCO_001998</name>
</gene>
<dbReference type="CDD" id="cd08022">
    <property type="entry name" value="M28_PSMA_like"/>
    <property type="match status" value="1"/>
</dbReference>
<comment type="caution">
    <text evidence="7">The sequence shown here is derived from an EMBL/GenBank/DDBJ whole genome shotgun (WGS) entry which is preliminary data.</text>
</comment>
<feature type="transmembrane region" description="Helical" evidence="3">
    <location>
        <begin position="183"/>
        <end position="207"/>
    </location>
</feature>
<feature type="domain" description="Peptidase M28" evidence="6">
    <location>
        <begin position="530"/>
        <end position="716"/>
    </location>
</feature>
<dbReference type="Pfam" id="PF02225">
    <property type="entry name" value="PA"/>
    <property type="match status" value="1"/>
</dbReference>
<evidence type="ECO:0000259" key="6">
    <source>
        <dbReference type="Pfam" id="PF04389"/>
    </source>
</evidence>
<feature type="compositionally biased region" description="Basic and acidic residues" evidence="2">
    <location>
        <begin position="29"/>
        <end position="44"/>
    </location>
</feature>
<keyword evidence="7" id="KW-0378">Hydrolase</keyword>
<dbReference type="Pfam" id="PF04253">
    <property type="entry name" value="TFR_dimer"/>
    <property type="match status" value="1"/>
</dbReference>
<keyword evidence="3" id="KW-0472">Membrane</keyword>
<feature type="compositionally biased region" description="Acidic residues" evidence="2">
    <location>
        <begin position="70"/>
        <end position="86"/>
    </location>
</feature>
<feature type="compositionally biased region" description="Low complexity" evidence="2">
    <location>
        <begin position="144"/>
        <end position="170"/>
    </location>
</feature>
<protein>
    <submittedName>
        <fullName evidence="7">Glutamate carboxypeptidase 2</fullName>
    </submittedName>
</protein>
<dbReference type="InterPro" id="IPR007365">
    <property type="entry name" value="TFR-like_dimer_dom"/>
</dbReference>
<dbReference type="PANTHER" id="PTHR10404:SF71">
    <property type="entry name" value="CARBOXYPEPTIDASE TRE2, PUTATIVE (AFU_ORTHOLOGUE AFUA_3G10650)-RELATED"/>
    <property type="match status" value="1"/>
</dbReference>
<dbReference type="InterPro" id="IPR046450">
    <property type="entry name" value="PA_dom_sf"/>
</dbReference>
<organism evidence="7 8">
    <name type="scientific">Escovopsis weberi</name>
    <dbReference type="NCBI Taxonomy" id="150374"/>
    <lineage>
        <taxon>Eukaryota</taxon>
        <taxon>Fungi</taxon>
        <taxon>Dikarya</taxon>
        <taxon>Ascomycota</taxon>
        <taxon>Pezizomycotina</taxon>
        <taxon>Sordariomycetes</taxon>
        <taxon>Hypocreomycetidae</taxon>
        <taxon>Hypocreales</taxon>
        <taxon>Hypocreaceae</taxon>
        <taxon>Escovopsis</taxon>
    </lineage>
</organism>
<feature type="domain" description="Transferrin receptor-like dimerisation" evidence="5">
    <location>
        <begin position="790"/>
        <end position="914"/>
    </location>
</feature>
<dbReference type="Proteomes" id="UP000053831">
    <property type="component" value="Unassembled WGS sequence"/>
</dbReference>
<keyword evidence="3" id="KW-1133">Transmembrane helix</keyword>
<dbReference type="CDD" id="cd02121">
    <property type="entry name" value="PA_GCPII_like"/>
    <property type="match status" value="1"/>
</dbReference>
<reference evidence="7 8" key="1">
    <citation type="submission" date="2015-07" db="EMBL/GenBank/DDBJ databases">
        <title>The genome of the fungus Escovopsis weberi, a specialized disease agent of ant agriculture.</title>
        <authorList>
            <person name="de Man T.J."/>
            <person name="Stajich J.E."/>
            <person name="Kubicek C.P."/>
            <person name="Chenthamara K."/>
            <person name="Atanasova L."/>
            <person name="Druzhinina I.S."/>
            <person name="Birnbaum S."/>
            <person name="Barribeau S.M."/>
            <person name="Teiling C."/>
            <person name="Suen G."/>
            <person name="Currie C."/>
            <person name="Gerardo N.M."/>
        </authorList>
    </citation>
    <scope>NUCLEOTIDE SEQUENCE [LARGE SCALE GENOMIC DNA]</scope>
</reference>
<dbReference type="PANTHER" id="PTHR10404">
    <property type="entry name" value="N-ACETYLATED-ALPHA-LINKED ACIDIC DIPEPTIDASE"/>
    <property type="match status" value="1"/>
</dbReference>
<dbReference type="Gene3D" id="3.40.630.10">
    <property type="entry name" value="Zn peptidases"/>
    <property type="match status" value="1"/>
</dbReference>
<keyword evidence="8" id="KW-1185">Reference proteome</keyword>
<dbReference type="Gene3D" id="3.50.30.30">
    <property type="match status" value="1"/>
</dbReference>
<dbReference type="AlphaFoldDB" id="A0A0M9VW63"/>
<dbReference type="GO" id="GO:0004180">
    <property type="term" value="F:carboxypeptidase activity"/>
    <property type="evidence" value="ECO:0007669"/>
    <property type="project" value="UniProtKB-KW"/>
</dbReference>
<dbReference type="Gene3D" id="1.20.930.40">
    <property type="entry name" value="Transferrin receptor-like, dimerisation domain"/>
    <property type="match status" value="1"/>
</dbReference>
<sequence>MPSEKEPFYHPVPPSYDEALARHGIGRAPPRDSFDERSASRTESRSLLNPGDSAPGSSRRPIGYHPPTVETDDEDSIFDSDSDADETNQVRREMDELEIDDSDRARGSGTLFGKRINFNITLPRWKWSWRPRLPRWRIQLPSRAAGDDGAAERATTTTTTTSNDGDGNATSQRRRWAWPGFNSVIFIIFFARVLAFLIIIGFIYFLFASGFLTGLNSPVSKGGMRFDPEDLRIHLQKSVDPRRMRASVKIYSSYAHIAGTEGDYATAMDVQSMFSKAGLDEVQVDQYYVYLNYPRKDGRTVQLMDSTGAKAEWTAALEEEERGEETAGRQTYAFHGHSKSGDVKGPLIYANYGSREDYQKLKELGIDTKGAIALVRYYGTQTDRALKVKGAELAGFAGCLIYSDPNDDGFRKGEVAPGGRYMPPDGVQRGSVSLMSWVVGDVLTPGWESTKDMPRLKLDESPGLVKIPSLPLAWRDAQTLLERLKGHGQPAPEDWKGGVPRVEWWTGNSSSPIVRLQNEQDEVEKQPIWNVYGKIMGMEQTAKSIILGNHRDAWGFGATDPHTGTAIMIELARIFGDLVDRGWRPLRTIEFMSWDAEEYNLIGSTEFVEKNLNSLRDNGYAYINLDTAIFGNRFSASGSPVLQKSLLHAIDRVVHPHENLTLRELWDRDGGRLGGLGAGSDYVAFQDIAGTSSIDLEFADSIFPYHSSYDDFNLVDTVIDPGFVLHAAMAQVVGLMLLDLADRPILPFDMLNYGRYLEKWTDELEQWTKEQAAGAASKGKGESFDLTAPFSELKDAARTVTTKAIDFQKWELDWNRVILMNGGWEPTDLEKSRMDYNNKMALFETQLLDLELGGGIPNRTQFKHVVFGPQLWSGYDEAFFPAIRDLVDAQQWSEAGRFVSKTAALIKQAASMLQM</sequence>
<dbReference type="FunFam" id="3.40.630.10:FF:000101">
    <property type="entry name" value="N-acetylated alpha-linked acidic dipeptidase like 1"/>
    <property type="match status" value="1"/>
</dbReference>
<keyword evidence="3" id="KW-0812">Transmembrane</keyword>
<dbReference type="InterPro" id="IPR036757">
    <property type="entry name" value="TFR-like_dimer_dom_sf"/>
</dbReference>
<evidence type="ECO:0000256" key="2">
    <source>
        <dbReference type="SAM" id="MobiDB-lite"/>
    </source>
</evidence>
<dbReference type="InterPro" id="IPR007484">
    <property type="entry name" value="Peptidase_M28"/>
</dbReference>
<name>A0A0M9VW63_ESCWE</name>
<dbReference type="InterPro" id="IPR039373">
    <property type="entry name" value="Peptidase_M28B"/>
</dbReference>
<dbReference type="SUPFAM" id="SSF52025">
    <property type="entry name" value="PA domain"/>
    <property type="match status" value="1"/>
</dbReference>
<dbReference type="OrthoDB" id="5841748at2759"/>
<dbReference type="EMBL" id="LGSR01000006">
    <property type="protein sequence ID" value="KOS21739.1"/>
    <property type="molecule type" value="Genomic_DNA"/>
</dbReference>
<dbReference type="SUPFAM" id="SSF53187">
    <property type="entry name" value="Zn-dependent exopeptidases"/>
    <property type="match status" value="1"/>
</dbReference>
<dbReference type="SUPFAM" id="SSF47672">
    <property type="entry name" value="Transferrin receptor-like dimerisation domain"/>
    <property type="match status" value="1"/>
</dbReference>
<accession>A0A0M9VW63</accession>
<keyword evidence="7" id="KW-0121">Carboxypeptidase</keyword>
<evidence type="ECO:0000256" key="1">
    <source>
        <dbReference type="ARBA" id="ARBA00005634"/>
    </source>
</evidence>
<feature type="region of interest" description="Disordered" evidence="2">
    <location>
        <begin position="144"/>
        <end position="172"/>
    </location>
</feature>
<evidence type="ECO:0000313" key="8">
    <source>
        <dbReference type="Proteomes" id="UP000053831"/>
    </source>
</evidence>
<dbReference type="STRING" id="150374.A0A0M9VW63"/>
<proteinExistence type="inferred from homology"/>
<evidence type="ECO:0000256" key="3">
    <source>
        <dbReference type="SAM" id="Phobius"/>
    </source>
</evidence>
<evidence type="ECO:0000259" key="5">
    <source>
        <dbReference type="Pfam" id="PF04253"/>
    </source>
</evidence>
<evidence type="ECO:0000259" key="4">
    <source>
        <dbReference type="Pfam" id="PF02225"/>
    </source>
</evidence>